<dbReference type="Proteomes" id="UP000095286">
    <property type="component" value="Unplaced"/>
</dbReference>
<evidence type="ECO:0000313" key="1">
    <source>
        <dbReference type="Proteomes" id="UP000095286"/>
    </source>
</evidence>
<proteinExistence type="predicted"/>
<evidence type="ECO:0000313" key="2">
    <source>
        <dbReference type="WBParaSite" id="RSKR_0001014900.1"/>
    </source>
</evidence>
<accession>A0AC35UCR8</accession>
<sequence length="738" mass="83837">MFTVRGHELEVAKYGLDLLIQIANQNVDQAGVLEIIFEIWKTILTPGGNHTIEKMFVMNKEITQCLSDVSFNFDFVVRRSVIQLMTVLVRLNPVQIQDVMSSNSEKVGQVTQLLKDERDGIKKNVVLLIAELVKDCKPIQNLFAESSIFKDLFLTIHNLPKNSIECEDCLFIVLTLLKGNTSIQVKFLDDMLMVKGLIECLNELMFCDDDQSQSGSGMEWNSQQSSNILFCLECIRMLVSVKNEKEVVKVAQDCLHTGQILKHLARATFDDTGLNMEIIVKAIITTGEVIRGNKENQLFFLNINVKQRDADCSLMSVLMRTHFDKNQPRKLKCAIIFLFDCLSEKNANLNSTTIGSCLSGISNILQMLLHDGTGIDLAAGCIGCMHLLFNEDNGAQSFTLDTLVDKLMRTEKSLAQDHISLAMLMCVWIQRKTVNSSLPHKILFDFIVNEFQNEDYWKKTNDMVTIKGLHSLIVGLMMVKSNEMNVDWLKDVDAEKVTKRIAQYLDDFVESEGFKRVFATPQVCFKNMSLLYLDHKFCLMVEPCIKTIKSFLDTKTPHLVEISAMGNIEKSTTKPSVPEDKSKEIRDLKETIISMKQRLECEVSRQAVYKIKVQESFNFLKKEIQTLQDGIMDNEALKEQIVILSENVSLWQSETLKYKDLAGQWREANIGCHLNTAGQSVCGRLSNEIKQQDLQLLKGFEAYESLNQKYAKALIGIKTKERELASLKGFPYPMIVDQ</sequence>
<reference evidence="2" key="1">
    <citation type="submission" date="2016-11" db="UniProtKB">
        <authorList>
            <consortium name="WormBaseParasite"/>
        </authorList>
    </citation>
    <scope>IDENTIFICATION</scope>
    <source>
        <strain evidence="2">KR3021</strain>
    </source>
</reference>
<name>A0AC35UCR8_9BILA</name>
<protein>
    <submittedName>
        <fullName evidence="2">Uso1_p115_head domain-containing protein</fullName>
    </submittedName>
</protein>
<organism evidence="1 2">
    <name type="scientific">Rhabditophanes sp. KR3021</name>
    <dbReference type="NCBI Taxonomy" id="114890"/>
    <lineage>
        <taxon>Eukaryota</taxon>
        <taxon>Metazoa</taxon>
        <taxon>Ecdysozoa</taxon>
        <taxon>Nematoda</taxon>
        <taxon>Chromadorea</taxon>
        <taxon>Rhabditida</taxon>
        <taxon>Tylenchina</taxon>
        <taxon>Panagrolaimomorpha</taxon>
        <taxon>Strongyloidoidea</taxon>
        <taxon>Alloionematidae</taxon>
        <taxon>Rhabditophanes</taxon>
    </lineage>
</organism>
<dbReference type="WBParaSite" id="RSKR_0001014900.1">
    <property type="protein sequence ID" value="RSKR_0001014900.1"/>
    <property type="gene ID" value="RSKR_0001014900"/>
</dbReference>